<protein>
    <recommendedName>
        <fullName evidence="3">DUF4292 domain-containing protein</fullName>
    </recommendedName>
</protein>
<comment type="caution">
    <text evidence="1">The sequence shown here is derived from an EMBL/GenBank/DDBJ whole genome shotgun (WGS) entry which is preliminary data.</text>
</comment>
<evidence type="ECO:0008006" key="3">
    <source>
        <dbReference type="Google" id="ProtNLM"/>
    </source>
</evidence>
<organism evidence="1 2">
    <name type="scientific">candidate division WOR-3 bacterium</name>
    <dbReference type="NCBI Taxonomy" id="2052148"/>
    <lineage>
        <taxon>Bacteria</taxon>
        <taxon>Bacteria division WOR-3</taxon>
    </lineage>
</organism>
<evidence type="ECO:0000313" key="1">
    <source>
        <dbReference type="EMBL" id="MBD3364376.1"/>
    </source>
</evidence>
<accession>A0A9D5QCV0</accession>
<dbReference type="Proteomes" id="UP000630660">
    <property type="component" value="Unassembled WGS sequence"/>
</dbReference>
<dbReference type="AlphaFoldDB" id="A0A9D5QCV0"/>
<gene>
    <name evidence="1" type="ORF">GF359_04080</name>
</gene>
<evidence type="ECO:0000313" key="2">
    <source>
        <dbReference type="Proteomes" id="UP000630660"/>
    </source>
</evidence>
<dbReference type="EMBL" id="WJKJ01000132">
    <property type="protein sequence ID" value="MBD3364376.1"/>
    <property type="molecule type" value="Genomic_DNA"/>
</dbReference>
<sequence>MSVKLKLFFLIGLTFLLPSCRWFVRPESETVFAEQVLGSYSYEDSSSAYTGRFLIIADKECLSLDLFGPMHILVSSIRYNPESTLVYLPLDNTVLIMGEEAFLPFEDWHLPLTPLVAGYRGEVLVNPDSSYESGDTLVQKKGGIEYVFNSLKLTQLRSGDWELSSEGELIGSELKPERLRFTRKDMELVMYLTSLEIVELESDRAFNLKFPACVNILDFR</sequence>
<name>A0A9D5QCV0_UNCW3</name>
<proteinExistence type="predicted"/>
<reference evidence="1" key="1">
    <citation type="submission" date="2019-11" db="EMBL/GenBank/DDBJ databases">
        <title>Microbial mats filling the niche in hypersaline microbial mats.</title>
        <authorList>
            <person name="Wong H.L."/>
            <person name="Macleod F.I."/>
            <person name="White R.A. III"/>
            <person name="Burns B.P."/>
        </authorList>
    </citation>
    <scope>NUCLEOTIDE SEQUENCE</scope>
    <source>
        <strain evidence="1">Bin_327</strain>
    </source>
</reference>